<sequence>MENSLHSAIINNRRDLRLFLWYLSDLDLAILTNKLATTKNIYNADDIFGSNIEIAADAINQAVRLIKDNEVKRIYTLDFNDFKSLQMPASEFSWVKKTPDACYFTWLFIKSQIHDSFKVLELDVFIVGRIRNQRYPNIHDSLYNKLELDAYPVDNKERLSAIEDFFDRAPATLKARLDLMRQIRNKWEEIYPSSINFPLSPKNKKKCDWAWEYIQKDRSRMNTRRKDREGHYTGEINPVSFTNRSMLSMLRPSGSFEKYMAVKFYFLFIYMFLKDELFIQRFKKAWQVHQYRATSDTRERKASLRARVKNKTSAPNPVSVPLTVTTLTELATISNMSSIPEIQSYNQYTPVNEITKKEEKDCQAHNTKAQHDTPADNSSDGQVTHISIGEVLKRMGKLPRIDEHSGAMPDKNPGSTSKRIWTRLQKAMMEGDKD</sequence>
<proteinExistence type="predicted"/>
<accession>A0A2F0P924</accession>
<evidence type="ECO:0000313" key="3">
    <source>
        <dbReference type="Proteomes" id="UP000050489"/>
    </source>
</evidence>
<evidence type="ECO:0000256" key="1">
    <source>
        <dbReference type="SAM" id="MobiDB-lite"/>
    </source>
</evidence>
<gene>
    <name evidence="2" type="ORF">AN695_0224945</name>
</gene>
<feature type="compositionally biased region" description="Basic and acidic residues" evidence="1">
    <location>
        <begin position="358"/>
        <end position="374"/>
    </location>
</feature>
<dbReference type="AlphaFoldDB" id="A0A2F0P924"/>
<evidence type="ECO:0000313" key="2">
    <source>
        <dbReference type="EMBL" id="OCO80570.1"/>
    </source>
</evidence>
<feature type="region of interest" description="Disordered" evidence="1">
    <location>
        <begin position="358"/>
        <end position="383"/>
    </location>
</feature>
<comment type="caution">
    <text evidence="2">The sequence shown here is derived from an EMBL/GenBank/DDBJ whole genome shotgun (WGS) entry which is preliminary data.</text>
</comment>
<name>A0A2F0P924_SERMA</name>
<dbReference type="Proteomes" id="UP000050489">
    <property type="component" value="Unassembled WGS sequence"/>
</dbReference>
<organism evidence="2 3">
    <name type="scientific">Serratia marcescens</name>
    <dbReference type="NCBI Taxonomy" id="615"/>
    <lineage>
        <taxon>Bacteria</taxon>
        <taxon>Pseudomonadati</taxon>
        <taxon>Pseudomonadota</taxon>
        <taxon>Gammaproteobacteria</taxon>
        <taxon>Enterobacterales</taxon>
        <taxon>Yersiniaceae</taxon>
        <taxon>Serratia</taxon>
    </lineage>
</organism>
<protein>
    <submittedName>
        <fullName evidence="2">Uncharacterized protein</fullName>
    </submittedName>
</protein>
<dbReference type="RefSeq" id="WP_055317441.1">
    <property type="nucleotide sequence ID" value="NZ_JBLTSM010000015.1"/>
</dbReference>
<dbReference type="EMBL" id="LJEX02000134">
    <property type="protein sequence ID" value="OCO80570.1"/>
    <property type="molecule type" value="Genomic_DNA"/>
</dbReference>
<reference evidence="3" key="1">
    <citation type="submission" date="2016-04" db="EMBL/GenBank/DDBJ databases">
        <authorList>
            <person name="Osei Sekyere J."/>
            <person name="Sivertsen A."/>
            <person name="Pedersen A.T."/>
            <person name="Sundsfjord A."/>
        </authorList>
    </citation>
    <scope>NUCLEOTIDE SEQUENCE [LARGE SCALE GENOMIC DNA]</scope>
    <source>
        <strain evidence="3">945174350</strain>
    </source>
</reference>